<evidence type="ECO:0000313" key="2">
    <source>
        <dbReference type="EMBL" id="MBA4631108.1"/>
    </source>
</evidence>
<reference evidence="2" key="2">
    <citation type="submission" date="2020-07" db="EMBL/GenBank/DDBJ databases">
        <authorList>
            <person name="Vera ALvarez R."/>
            <person name="Arias-Moreno D.M."/>
            <person name="Jimenez-Jacinto V."/>
            <person name="Jimenez-Bremont J.F."/>
            <person name="Swaminathan K."/>
            <person name="Moose S.P."/>
            <person name="Guerrero-Gonzalez M.L."/>
            <person name="Marino-Ramirez L."/>
            <person name="Landsman D."/>
            <person name="Rodriguez-Kessler M."/>
            <person name="Delgado-Sanchez P."/>
        </authorList>
    </citation>
    <scope>NUCLEOTIDE SEQUENCE</scope>
    <source>
        <tissue evidence="2">Cladode</tissue>
    </source>
</reference>
<proteinExistence type="predicted"/>
<reference evidence="2" key="1">
    <citation type="journal article" date="2013" name="J. Plant Res.">
        <title>Effect of fungi and light on seed germination of three Opuntia species from semiarid lands of central Mexico.</title>
        <authorList>
            <person name="Delgado-Sanchez P."/>
            <person name="Jimenez-Bremont J.F."/>
            <person name="Guerrero-Gonzalez Mde L."/>
            <person name="Flores J."/>
        </authorList>
    </citation>
    <scope>NUCLEOTIDE SEQUENCE</scope>
    <source>
        <tissue evidence="2">Cladode</tissue>
    </source>
</reference>
<organism evidence="2">
    <name type="scientific">Opuntia streptacantha</name>
    <name type="common">Prickly pear cactus</name>
    <name type="synonym">Opuntia cardona</name>
    <dbReference type="NCBI Taxonomy" id="393608"/>
    <lineage>
        <taxon>Eukaryota</taxon>
        <taxon>Viridiplantae</taxon>
        <taxon>Streptophyta</taxon>
        <taxon>Embryophyta</taxon>
        <taxon>Tracheophyta</taxon>
        <taxon>Spermatophyta</taxon>
        <taxon>Magnoliopsida</taxon>
        <taxon>eudicotyledons</taxon>
        <taxon>Gunneridae</taxon>
        <taxon>Pentapetalae</taxon>
        <taxon>Caryophyllales</taxon>
        <taxon>Cactineae</taxon>
        <taxon>Cactaceae</taxon>
        <taxon>Opuntioideae</taxon>
        <taxon>Opuntia</taxon>
    </lineage>
</organism>
<accession>A0A7C9D6U2</accession>
<protein>
    <submittedName>
        <fullName evidence="2">Uncharacterized protein</fullName>
    </submittedName>
</protein>
<dbReference type="EMBL" id="GISG01076496">
    <property type="protein sequence ID" value="MBA4631108.1"/>
    <property type="molecule type" value="Transcribed_RNA"/>
</dbReference>
<feature type="compositionally biased region" description="Basic and acidic residues" evidence="1">
    <location>
        <begin position="102"/>
        <end position="114"/>
    </location>
</feature>
<name>A0A7C9D6U2_OPUST</name>
<sequence>MKRLRHYPKHSDLRAEDNPIVGTTRASKGTSGVIFRVTISIRALTLKVPRIVSGLTTARITTILIRFKNGTRVVAPAVGPKHSRALSVYVGGASGSTGATRDGQEVHGHVEPVH</sequence>
<feature type="region of interest" description="Disordered" evidence="1">
    <location>
        <begin position="94"/>
        <end position="114"/>
    </location>
</feature>
<dbReference type="AlphaFoldDB" id="A0A7C9D6U2"/>
<evidence type="ECO:0000256" key="1">
    <source>
        <dbReference type="SAM" id="MobiDB-lite"/>
    </source>
</evidence>